<dbReference type="AlphaFoldDB" id="A0AA37XCR0"/>
<organism evidence="2 3">
    <name type="scientific">Arenivirga flava</name>
    <dbReference type="NCBI Taxonomy" id="1930060"/>
    <lineage>
        <taxon>Bacteria</taxon>
        <taxon>Bacillati</taxon>
        <taxon>Actinomycetota</taxon>
        <taxon>Actinomycetes</taxon>
        <taxon>Micrococcales</taxon>
        <taxon>Microbacteriaceae</taxon>
        <taxon>Arenivirga</taxon>
    </lineage>
</organism>
<evidence type="ECO:0000313" key="3">
    <source>
        <dbReference type="Proteomes" id="UP001157160"/>
    </source>
</evidence>
<name>A0AA37XCR0_9MICO</name>
<sequence length="72" mass="7344">MTNQNHDPAQLAADEDALQGADVETTTSDSDGTKKPGGLGDDGTIPNSEDGLAAGHSDTDSNFNPEEDEQAG</sequence>
<dbReference type="EMBL" id="BSUL01000001">
    <property type="protein sequence ID" value="GMA28667.1"/>
    <property type="molecule type" value="Genomic_DNA"/>
</dbReference>
<evidence type="ECO:0000313" key="2">
    <source>
        <dbReference type="EMBL" id="GMA28667.1"/>
    </source>
</evidence>
<evidence type="ECO:0000256" key="1">
    <source>
        <dbReference type="SAM" id="MobiDB-lite"/>
    </source>
</evidence>
<keyword evidence="3" id="KW-1185">Reference proteome</keyword>
<accession>A0AA37XCR0</accession>
<feature type="region of interest" description="Disordered" evidence="1">
    <location>
        <begin position="1"/>
        <end position="72"/>
    </location>
</feature>
<dbReference type="Proteomes" id="UP001157160">
    <property type="component" value="Unassembled WGS sequence"/>
</dbReference>
<gene>
    <name evidence="2" type="ORF">GCM10025874_19200</name>
</gene>
<dbReference type="RefSeq" id="WP_284232042.1">
    <property type="nucleotide sequence ID" value="NZ_BSUL01000001.1"/>
</dbReference>
<comment type="caution">
    <text evidence="2">The sequence shown here is derived from an EMBL/GenBank/DDBJ whole genome shotgun (WGS) entry which is preliminary data.</text>
</comment>
<protein>
    <submittedName>
        <fullName evidence="2">Uncharacterized protein</fullName>
    </submittedName>
</protein>
<proteinExistence type="predicted"/>
<reference evidence="2 3" key="1">
    <citation type="journal article" date="2014" name="Int. J. Syst. Evol. Microbiol.">
        <title>Complete genome sequence of Corynebacterium casei LMG S-19264T (=DSM 44701T), isolated from a smear-ripened cheese.</title>
        <authorList>
            <consortium name="US DOE Joint Genome Institute (JGI-PGF)"/>
            <person name="Walter F."/>
            <person name="Albersmeier A."/>
            <person name="Kalinowski J."/>
            <person name="Ruckert C."/>
        </authorList>
    </citation>
    <scope>NUCLEOTIDE SEQUENCE [LARGE SCALE GENOMIC DNA]</scope>
    <source>
        <strain evidence="2 3">NBRC 112289</strain>
    </source>
</reference>